<name>A0A9W7GQW6_9STRA</name>
<protein>
    <submittedName>
        <fullName evidence="2">Uncharacterized protein</fullName>
    </submittedName>
</protein>
<sequence length="517" mass="56771">MKLITCVVWGLIVNCTHGYIGLEIEVDGTLHLLHLDPCFTETAVSDAVDVFISSSSFGLHNVEESTCPISSPNCVRTSVLSAALKSHEANLAACGVSKERAKSVPAAVGIAGIDSDFCTTIVIKHGEIMETALPEGPIPDTGDFWKIEKRVRQAAVMRYGQNFVRSLSAQERVLVELLRHEMRALPQSQSGDWWPCVATTVRNIVLEFDPRYWRRWVFLHGIMDATNTIKLPVSYLFNNTPDIDEVTEAEGVLQKQYADIVSAVNSRPENQRYEVLAREDCFQPGAPVVFKASKLSSDQTYSASSLGYAYLLLMFEGLLNQSDFHVEDSDVIVEFGAGTGLFPKLLRSNLGFSRDYVAWDLDVFSNMQAFHLRSAGYDVVRDGDEWRQANAFKPSVSPTLCATKAEDVMAVAAHAGGGGKQLKKVFIATWSLSEAPSEVRSMVEKSIIDGSFTHVFIAYQKKFYAGFGGGDGSFVDNTLFFGGLAARLQAALGMSFQQIDLEGGTNVLLVGEIEKRN</sequence>
<proteinExistence type="predicted"/>
<dbReference type="Proteomes" id="UP001165065">
    <property type="component" value="Unassembled WGS sequence"/>
</dbReference>
<organism evidence="2 3">
    <name type="scientific">Triparma columacea</name>
    <dbReference type="NCBI Taxonomy" id="722753"/>
    <lineage>
        <taxon>Eukaryota</taxon>
        <taxon>Sar</taxon>
        <taxon>Stramenopiles</taxon>
        <taxon>Ochrophyta</taxon>
        <taxon>Bolidophyceae</taxon>
        <taxon>Parmales</taxon>
        <taxon>Triparmaceae</taxon>
        <taxon>Triparma</taxon>
    </lineage>
</organism>
<dbReference type="AlphaFoldDB" id="A0A9W7GQW6"/>
<gene>
    <name evidence="2" type="ORF">TrCOL_g6671</name>
</gene>
<evidence type="ECO:0000256" key="1">
    <source>
        <dbReference type="SAM" id="SignalP"/>
    </source>
</evidence>
<evidence type="ECO:0000313" key="3">
    <source>
        <dbReference type="Proteomes" id="UP001165065"/>
    </source>
</evidence>
<keyword evidence="3" id="KW-1185">Reference proteome</keyword>
<dbReference type="OrthoDB" id="193622at2759"/>
<feature type="chain" id="PRO_5040881659" evidence="1">
    <location>
        <begin position="19"/>
        <end position="517"/>
    </location>
</feature>
<feature type="signal peptide" evidence="1">
    <location>
        <begin position="1"/>
        <end position="18"/>
    </location>
</feature>
<dbReference type="EMBL" id="BRYA01000399">
    <property type="protein sequence ID" value="GMI48468.1"/>
    <property type="molecule type" value="Genomic_DNA"/>
</dbReference>
<comment type="caution">
    <text evidence="2">The sequence shown here is derived from an EMBL/GenBank/DDBJ whole genome shotgun (WGS) entry which is preliminary data.</text>
</comment>
<accession>A0A9W7GQW6</accession>
<reference evidence="3" key="1">
    <citation type="journal article" date="2023" name="Commun. Biol.">
        <title>Genome analysis of Parmales, the sister group of diatoms, reveals the evolutionary specialization of diatoms from phago-mixotrophs to photoautotrophs.</title>
        <authorList>
            <person name="Ban H."/>
            <person name="Sato S."/>
            <person name="Yoshikawa S."/>
            <person name="Yamada K."/>
            <person name="Nakamura Y."/>
            <person name="Ichinomiya M."/>
            <person name="Sato N."/>
            <person name="Blanc-Mathieu R."/>
            <person name="Endo H."/>
            <person name="Kuwata A."/>
            <person name="Ogata H."/>
        </authorList>
    </citation>
    <scope>NUCLEOTIDE SEQUENCE [LARGE SCALE GENOMIC DNA]</scope>
</reference>
<evidence type="ECO:0000313" key="2">
    <source>
        <dbReference type="EMBL" id="GMI48468.1"/>
    </source>
</evidence>
<keyword evidence="1" id="KW-0732">Signal</keyword>